<protein>
    <submittedName>
        <fullName evidence="1">Uncharacterized protein</fullName>
    </submittedName>
</protein>
<dbReference type="Proteomes" id="UP001454036">
    <property type="component" value="Unassembled WGS sequence"/>
</dbReference>
<name>A0AAV3RGR3_LITER</name>
<dbReference type="AlphaFoldDB" id="A0AAV3RGR3"/>
<dbReference type="PANTHER" id="PTHR42648:SF31">
    <property type="entry name" value="RNA-DIRECTED DNA POLYMERASE"/>
    <property type="match status" value="1"/>
</dbReference>
<reference evidence="1 2" key="1">
    <citation type="submission" date="2024-01" db="EMBL/GenBank/DDBJ databases">
        <title>The complete chloroplast genome sequence of Lithospermum erythrorhizon: insights into the phylogenetic relationship among Boraginaceae species and the maternal lineages of purple gromwells.</title>
        <authorList>
            <person name="Okada T."/>
            <person name="Watanabe K."/>
        </authorList>
    </citation>
    <scope>NUCLEOTIDE SEQUENCE [LARGE SCALE GENOMIC DNA]</scope>
</reference>
<evidence type="ECO:0000313" key="2">
    <source>
        <dbReference type="Proteomes" id="UP001454036"/>
    </source>
</evidence>
<comment type="caution">
    <text evidence="1">The sequence shown here is derived from an EMBL/GenBank/DDBJ whole genome shotgun (WGS) entry which is preliminary data.</text>
</comment>
<gene>
    <name evidence="1" type="ORF">LIER_27787</name>
</gene>
<accession>A0AAV3RGR3</accession>
<evidence type="ECO:0000313" key="1">
    <source>
        <dbReference type="EMBL" id="GAA0174388.1"/>
    </source>
</evidence>
<dbReference type="EMBL" id="BAABME010009054">
    <property type="protein sequence ID" value="GAA0174388.1"/>
    <property type="molecule type" value="Genomic_DNA"/>
</dbReference>
<dbReference type="InterPro" id="IPR012337">
    <property type="entry name" value="RNaseH-like_sf"/>
</dbReference>
<proteinExistence type="predicted"/>
<sequence>MFQLGLPKYLWGEAILTATCIANRLPTTILKWKTPFERLHSRQLDISLMRIFGCLCFVTVTASPEKVTQSARVKTKSNWLNDYVSILMQPISSKSITSPHVLLTYPFMKLPDSLDTYSTFLVNITDDQDPSSYKQASTSPS</sequence>
<organism evidence="1 2">
    <name type="scientific">Lithospermum erythrorhizon</name>
    <name type="common">Purple gromwell</name>
    <name type="synonym">Lithospermum officinale var. erythrorhizon</name>
    <dbReference type="NCBI Taxonomy" id="34254"/>
    <lineage>
        <taxon>Eukaryota</taxon>
        <taxon>Viridiplantae</taxon>
        <taxon>Streptophyta</taxon>
        <taxon>Embryophyta</taxon>
        <taxon>Tracheophyta</taxon>
        <taxon>Spermatophyta</taxon>
        <taxon>Magnoliopsida</taxon>
        <taxon>eudicotyledons</taxon>
        <taxon>Gunneridae</taxon>
        <taxon>Pentapetalae</taxon>
        <taxon>asterids</taxon>
        <taxon>lamiids</taxon>
        <taxon>Boraginales</taxon>
        <taxon>Boraginaceae</taxon>
        <taxon>Boraginoideae</taxon>
        <taxon>Lithospermeae</taxon>
        <taxon>Lithospermum</taxon>
    </lineage>
</organism>
<keyword evidence="2" id="KW-1185">Reference proteome</keyword>
<dbReference type="SUPFAM" id="SSF53098">
    <property type="entry name" value="Ribonuclease H-like"/>
    <property type="match status" value="1"/>
</dbReference>
<dbReference type="InterPro" id="IPR039537">
    <property type="entry name" value="Retrotran_Ty1/copia-like"/>
</dbReference>
<dbReference type="PANTHER" id="PTHR42648">
    <property type="entry name" value="TRANSPOSASE, PUTATIVE-RELATED"/>
    <property type="match status" value="1"/>
</dbReference>